<comment type="caution">
    <text evidence="1">The sequence shown here is derived from an EMBL/GenBank/DDBJ whole genome shotgun (WGS) entry which is preliminary data.</text>
</comment>
<dbReference type="EMBL" id="JAPMLE010000001">
    <property type="protein sequence ID" value="MDR8523856.1"/>
    <property type="molecule type" value="Genomic_DNA"/>
</dbReference>
<proteinExistence type="predicted"/>
<sequence>MIFQCTECGYEQRNEEFNLCPVCVASEKAELEASAAEAHLHIDAVNEAIRNFHKKHIAVNAESPIELSAEVRALLDLMMNWEADQCPF</sequence>
<dbReference type="EMBL" id="JAPMLD010000002">
    <property type="protein sequence ID" value="MDW4823709.1"/>
    <property type="molecule type" value="Genomic_DNA"/>
</dbReference>
<dbReference type="Gene3D" id="2.20.28.10">
    <property type="match status" value="1"/>
</dbReference>
<name>A0AAW8NNX7_9GAMM</name>
<protein>
    <recommendedName>
        <fullName evidence="5">Rubredoxin-like domain-containing protein</fullName>
    </recommendedName>
</protein>
<gene>
    <name evidence="1" type="ORF">OS133_09250</name>
    <name evidence="2" type="ORF">OS134_06465</name>
</gene>
<reference evidence="2 4" key="1">
    <citation type="journal article" date="2022" name="bioRxiv">
        <title>Prophages regulate Shewanella fidelis 3313 motility and biofilm formation: implications for gut colonization dynamics in Ciona robusta.</title>
        <authorList>
            <person name="Natarajan O."/>
            <person name="Gibboney S.L."/>
            <person name="Young M.N."/>
            <person name="Lim S.J."/>
            <person name="Pluta N."/>
            <person name="Atkinson C.G."/>
            <person name="Leigh B.A."/>
            <person name="Liberti A."/>
            <person name="Kees E.D."/>
            <person name="Breitbart M."/>
            <person name="Gralnick J.A."/>
            <person name="Dishaw L.J."/>
        </authorList>
    </citation>
    <scope>NUCLEOTIDE SEQUENCE [LARGE SCALE GENOMIC DNA]</scope>
    <source>
        <strain evidence="2 4">JG4066</strain>
    </source>
</reference>
<dbReference type="Proteomes" id="UP001259340">
    <property type="component" value="Unassembled WGS sequence"/>
</dbReference>
<dbReference type="RefSeq" id="WP_310654698.1">
    <property type="nucleotide sequence ID" value="NZ_JAPMLC010000001.1"/>
</dbReference>
<evidence type="ECO:0000313" key="2">
    <source>
        <dbReference type="EMBL" id="MDW4823709.1"/>
    </source>
</evidence>
<evidence type="ECO:0008006" key="5">
    <source>
        <dbReference type="Google" id="ProtNLM"/>
    </source>
</evidence>
<evidence type="ECO:0000313" key="4">
    <source>
        <dbReference type="Proteomes" id="UP001271263"/>
    </source>
</evidence>
<reference evidence="1" key="2">
    <citation type="submission" date="2022-11" db="EMBL/GenBank/DDBJ databases">
        <title>Prophages regulate Shewanella fidelis motility and biofilm formation: implications for gut colonization dynamics in Ciona robusta.</title>
        <authorList>
            <person name="Natarajan O."/>
            <person name="Gibboney S.L."/>
            <person name="Young M.N."/>
            <person name="Lim S.J."/>
            <person name="Pluta N."/>
            <person name="Atkinson C.G.F."/>
            <person name="Leigh B.A."/>
            <person name="Liberti A."/>
            <person name="Kees E."/>
            <person name="Breitbart M."/>
            <person name="Gralnick J."/>
            <person name="Dishaw L.J."/>
        </authorList>
    </citation>
    <scope>NUCLEOTIDE SEQUENCE</scope>
    <source>
        <strain evidence="1">3313</strain>
    </source>
</reference>
<organism evidence="1 3">
    <name type="scientific">Shewanella fidelis</name>
    <dbReference type="NCBI Taxonomy" id="173509"/>
    <lineage>
        <taxon>Bacteria</taxon>
        <taxon>Pseudomonadati</taxon>
        <taxon>Pseudomonadota</taxon>
        <taxon>Gammaproteobacteria</taxon>
        <taxon>Alteromonadales</taxon>
        <taxon>Shewanellaceae</taxon>
        <taxon>Shewanella</taxon>
    </lineage>
</organism>
<evidence type="ECO:0000313" key="1">
    <source>
        <dbReference type="EMBL" id="MDR8523856.1"/>
    </source>
</evidence>
<dbReference type="AlphaFoldDB" id="A0AAW8NNX7"/>
<evidence type="ECO:0000313" key="3">
    <source>
        <dbReference type="Proteomes" id="UP001259340"/>
    </source>
</evidence>
<keyword evidence="4" id="KW-1185">Reference proteome</keyword>
<dbReference type="Proteomes" id="UP001271263">
    <property type="component" value="Unassembled WGS sequence"/>
</dbReference>
<dbReference type="SUPFAM" id="SSF57802">
    <property type="entry name" value="Rubredoxin-like"/>
    <property type="match status" value="1"/>
</dbReference>
<accession>A0AAW8NNX7</accession>